<evidence type="ECO:0000313" key="3">
    <source>
        <dbReference type="Proteomes" id="UP000283569"/>
    </source>
</evidence>
<dbReference type="InterPro" id="IPR013154">
    <property type="entry name" value="ADH-like_N"/>
</dbReference>
<dbReference type="InterPro" id="IPR036291">
    <property type="entry name" value="NAD(P)-bd_dom_sf"/>
</dbReference>
<dbReference type="PANTHER" id="PTHR43677:SF4">
    <property type="entry name" value="QUINONE OXIDOREDUCTASE-LIKE PROTEIN 2"/>
    <property type="match status" value="1"/>
</dbReference>
<dbReference type="Pfam" id="PF08240">
    <property type="entry name" value="ADH_N"/>
    <property type="match status" value="1"/>
</dbReference>
<dbReference type="SUPFAM" id="SSF51735">
    <property type="entry name" value="NAD(P)-binding Rossmann-fold domains"/>
    <property type="match status" value="1"/>
</dbReference>
<dbReference type="InterPro" id="IPR051397">
    <property type="entry name" value="Zn-ADH-like_protein"/>
</dbReference>
<proteinExistence type="predicted"/>
<name>A0A420T599_GIBIN</name>
<dbReference type="Proteomes" id="UP000283569">
    <property type="component" value="Unassembled WGS sequence"/>
</dbReference>
<accession>A0A420T599</accession>
<organism evidence="2 3">
    <name type="scientific">Gibberella intermedia</name>
    <name type="common">Bulb rot disease fungus</name>
    <name type="synonym">Fusarium proliferatum</name>
    <dbReference type="NCBI Taxonomy" id="948311"/>
    <lineage>
        <taxon>Eukaryota</taxon>
        <taxon>Fungi</taxon>
        <taxon>Dikarya</taxon>
        <taxon>Ascomycota</taxon>
        <taxon>Pezizomycotina</taxon>
        <taxon>Sordariomycetes</taxon>
        <taxon>Hypocreomycetidae</taxon>
        <taxon>Hypocreales</taxon>
        <taxon>Nectriaceae</taxon>
        <taxon>Fusarium</taxon>
        <taxon>Fusarium fujikuroi species complex</taxon>
    </lineage>
</organism>
<evidence type="ECO:0000259" key="1">
    <source>
        <dbReference type="Pfam" id="PF08240"/>
    </source>
</evidence>
<dbReference type="SUPFAM" id="SSF50129">
    <property type="entry name" value="GroES-like"/>
    <property type="match status" value="1"/>
</dbReference>
<dbReference type="GO" id="GO:0016491">
    <property type="term" value="F:oxidoreductase activity"/>
    <property type="evidence" value="ECO:0007669"/>
    <property type="project" value="TreeGrafter"/>
</dbReference>
<dbReference type="Gene3D" id="3.40.50.720">
    <property type="entry name" value="NAD(P)-binding Rossmann-like Domain"/>
    <property type="match status" value="1"/>
</dbReference>
<comment type="caution">
    <text evidence="2">The sequence shown here is derived from an EMBL/GenBank/DDBJ whole genome shotgun (WGS) entry which is preliminary data.</text>
</comment>
<protein>
    <recommendedName>
        <fullName evidence="1">Alcohol dehydrogenase-like N-terminal domain-containing protein</fullName>
    </recommendedName>
</protein>
<dbReference type="AlphaFoldDB" id="A0A420T599"/>
<dbReference type="GO" id="GO:0005739">
    <property type="term" value="C:mitochondrion"/>
    <property type="evidence" value="ECO:0007669"/>
    <property type="project" value="TreeGrafter"/>
</dbReference>
<dbReference type="InterPro" id="IPR011032">
    <property type="entry name" value="GroES-like_sf"/>
</dbReference>
<sequence>MGTVIVKILAAPIAPYTQLRHTGQLPQMNAQPPYVPNANAIGRIHAVGPDAVLAKPGDLVYVDSTARARDDPDNVMIIIRHLGGAGNYQKVPLENIYPLDEHRLIGELGYDPAELLSIAYYCVPAGSLLECADLKAGETVIVGPSGGNFGGLAVEIALTIGCNVVALGRSTSKLAEMQRKLNDNPRLKTVVMTGNSATDAASILAATPKGAGAEVYNDWSPGELKNPPFLNAALCALKHEGRVILSGGASETLTVPYAELVFRNLKLQGK</sequence>
<dbReference type="Gene3D" id="3.90.180.10">
    <property type="entry name" value="Medium-chain alcohol dehydrogenases, catalytic domain"/>
    <property type="match status" value="1"/>
</dbReference>
<reference evidence="2 3" key="1">
    <citation type="journal article" date="2018" name="Sci. Rep.">
        <title>Characterisation of pathogen-specific regions and novel effector candidates in Fusarium oxysporum f. sp. cepae.</title>
        <authorList>
            <person name="Armitage A.D."/>
            <person name="Taylor A."/>
            <person name="Sobczyk M.K."/>
            <person name="Baxter L."/>
            <person name="Greenfield B.P."/>
            <person name="Bates H.J."/>
            <person name="Wilson F."/>
            <person name="Jackson A.C."/>
            <person name="Ott S."/>
            <person name="Harrison R.J."/>
            <person name="Clarkson J.P."/>
        </authorList>
    </citation>
    <scope>NUCLEOTIDE SEQUENCE [LARGE SCALE GENOMIC DNA]</scope>
    <source>
        <strain evidence="2 3">Fp_A8</strain>
    </source>
</reference>
<evidence type="ECO:0000313" key="2">
    <source>
        <dbReference type="EMBL" id="RKL36717.1"/>
    </source>
</evidence>
<dbReference type="EMBL" id="MRDB01000028">
    <property type="protein sequence ID" value="RKL36717.1"/>
    <property type="molecule type" value="Genomic_DNA"/>
</dbReference>
<dbReference type="PANTHER" id="PTHR43677">
    <property type="entry name" value="SHORT-CHAIN DEHYDROGENASE/REDUCTASE"/>
    <property type="match status" value="1"/>
</dbReference>
<feature type="domain" description="Alcohol dehydrogenase-like N-terminal" evidence="1">
    <location>
        <begin position="2"/>
        <end position="99"/>
    </location>
</feature>
<gene>
    <name evidence="2" type="ORF">BFJ72_g8266</name>
</gene>